<evidence type="ECO:0000313" key="1">
    <source>
        <dbReference type="EMBL" id="XDH88255.1"/>
    </source>
</evidence>
<dbReference type="AlphaFoldDB" id="A0AB39ASH5"/>
<accession>A0AB39ASH5</accession>
<sequence length="168" mass="18941">MNLINCDFQKVAGSKLLKALKKELYLNVGEPFTQLMVRPQKTFEGYQLDPATHAKAQAVLQYFSSFGCPISMLRLGRSLSPMNKFAGSILSDEFAQTYLIYGFRVMHMFKSDFTVRDKLVAYIASVEFRQSSELLLHYIQDKKLDAEAEVIGLALTGIARDGPSILKF</sequence>
<name>A0AB39ASH5_9GAMM</name>
<proteinExistence type="predicted"/>
<dbReference type="RefSeq" id="WP_368485376.1">
    <property type="nucleotide sequence ID" value="NZ_CP162514.1"/>
</dbReference>
<dbReference type="EMBL" id="CP162514">
    <property type="protein sequence ID" value="XDH88255.1"/>
    <property type="molecule type" value="Genomic_DNA"/>
</dbReference>
<organism evidence="1">
    <name type="scientific">Pseudoalteromonas sp. SD03</name>
    <dbReference type="NCBI Taxonomy" id="3231719"/>
    <lineage>
        <taxon>Bacteria</taxon>
        <taxon>Pseudomonadati</taxon>
        <taxon>Pseudomonadota</taxon>
        <taxon>Gammaproteobacteria</taxon>
        <taxon>Alteromonadales</taxon>
        <taxon>Pseudoalteromonadaceae</taxon>
        <taxon>Pseudoalteromonas</taxon>
    </lineage>
</organism>
<protein>
    <submittedName>
        <fullName evidence="1">Uncharacterized protein</fullName>
    </submittedName>
</protein>
<gene>
    <name evidence="1" type="ORF">ABZP26_03465</name>
</gene>
<reference evidence="1" key="1">
    <citation type="submission" date="2024-07" db="EMBL/GenBank/DDBJ databases">
        <authorList>
            <person name="Jiang Y."/>
            <person name="Qin Q."/>
        </authorList>
    </citation>
    <scope>NUCLEOTIDE SEQUENCE</scope>
    <source>
        <strain evidence="1">SD03</strain>
    </source>
</reference>